<organism evidence="4 5">
    <name type="scientific">Terriglobus saanensis (strain ATCC BAA-1853 / DSM 23119 / SP1PR4)</name>
    <dbReference type="NCBI Taxonomy" id="401053"/>
    <lineage>
        <taxon>Bacteria</taxon>
        <taxon>Pseudomonadati</taxon>
        <taxon>Acidobacteriota</taxon>
        <taxon>Terriglobia</taxon>
        <taxon>Terriglobales</taxon>
        <taxon>Acidobacteriaceae</taxon>
        <taxon>Terriglobus</taxon>
    </lineage>
</organism>
<evidence type="ECO:0000313" key="5">
    <source>
        <dbReference type="Proteomes" id="UP000006844"/>
    </source>
</evidence>
<dbReference type="HOGENOM" id="CLU_010194_2_9_0"/>
<sequence length="285" mass="31281">MSEQKIWIVTGSSRGLGRAIVEGVAERGDIVVATARKTEDLKELAEQFDDRVVAAALDVTNPKQAQRVIDETVAKFGRIDVLVNNAGYASTGAFEEQTPEQFAAQLDTNFWGVVHTTRAAIPVLRKQGHGQIFQISSIGGRRASSGLSGYQTAKFAVEGFSEVLYNELKPLGVRVTIVEPGGFRTDWSGASMDFAPPMPEYAESVGKWTEFRKQYAGKEPGDPAKAAAVLFELSRESDPPLRLVLGKFAKQYVKEGYDASLAELEKWSHLTLATEYDEVKEHKLP</sequence>
<dbReference type="CDD" id="cd05374">
    <property type="entry name" value="17beta-HSD-like_SDR_c"/>
    <property type="match status" value="1"/>
</dbReference>
<evidence type="ECO:0000256" key="2">
    <source>
        <dbReference type="ARBA" id="ARBA00023002"/>
    </source>
</evidence>
<dbReference type="OrthoDB" id="9775296at2"/>
<dbReference type="InterPro" id="IPR051911">
    <property type="entry name" value="SDR_oxidoreductase"/>
</dbReference>
<dbReference type="Gene3D" id="3.40.50.720">
    <property type="entry name" value="NAD(P)-binding Rossmann-like Domain"/>
    <property type="match status" value="1"/>
</dbReference>
<dbReference type="EMBL" id="CP002467">
    <property type="protein sequence ID" value="ADV84710.1"/>
    <property type="molecule type" value="Genomic_DNA"/>
</dbReference>
<proteinExistence type="inferred from homology"/>
<dbReference type="eggNOG" id="COG1028">
    <property type="taxonomic scope" value="Bacteria"/>
</dbReference>
<dbReference type="Pfam" id="PF00106">
    <property type="entry name" value="adh_short"/>
    <property type="match status" value="1"/>
</dbReference>
<dbReference type="AlphaFoldDB" id="E8V3M3"/>
<dbReference type="InterPro" id="IPR002347">
    <property type="entry name" value="SDR_fam"/>
</dbReference>
<name>E8V3M3_TERSS</name>
<keyword evidence="2" id="KW-0560">Oxidoreductase</keyword>
<keyword evidence="5" id="KW-1185">Reference proteome</keyword>
<reference evidence="4 5" key="1">
    <citation type="journal article" date="2012" name="Stand. Genomic Sci.">
        <title>Complete genome sequence of Terriglobus saanensis type strain SP1PR4(T), an Acidobacteria from tundra soil.</title>
        <authorList>
            <person name="Rawat S.R."/>
            <person name="Mannisto M.K."/>
            <person name="Starovoytov V."/>
            <person name="Goodwin L."/>
            <person name="Nolan M."/>
            <person name="Hauser L."/>
            <person name="Land M."/>
            <person name="Davenport K.W."/>
            <person name="Woyke T."/>
            <person name="Haggblom M.M."/>
        </authorList>
    </citation>
    <scope>NUCLEOTIDE SEQUENCE</scope>
    <source>
        <strain evidence="5">ATCC BAA-1853 / DSM 23119 / SP1PR4</strain>
    </source>
</reference>
<protein>
    <submittedName>
        <fullName evidence="4">Short-chain dehydrogenase/reductase SDR</fullName>
    </submittedName>
</protein>
<evidence type="ECO:0000256" key="1">
    <source>
        <dbReference type="ARBA" id="ARBA00006484"/>
    </source>
</evidence>
<dbReference type="PANTHER" id="PTHR43976">
    <property type="entry name" value="SHORT CHAIN DEHYDROGENASE"/>
    <property type="match status" value="1"/>
</dbReference>
<evidence type="ECO:0000256" key="3">
    <source>
        <dbReference type="RuleBase" id="RU000363"/>
    </source>
</evidence>
<dbReference type="STRING" id="401053.AciPR4_3961"/>
<dbReference type="RefSeq" id="WP_013570440.1">
    <property type="nucleotide sequence ID" value="NC_014963.1"/>
</dbReference>
<evidence type="ECO:0000313" key="4">
    <source>
        <dbReference type="EMBL" id="ADV84710.1"/>
    </source>
</evidence>
<accession>E8V3M3</accession>
<dbReference type="GO" id="GO:0016491">
    <property type="term" value="F:oxidoreductase activity"/>
    <property type="evidence" value="ECO:0007669"/>
    <property type="project" value="UniProtKB-KW"/>
</dbReference>
<dbReference type="PRINTS" id="PR00081">
    <property type="entry name" value="GDHRDH"/>
</dbReference>
<dbReference type="KEGG" id="tsa:AciPR4_3961"/>
<dbReference type="FunFam" id="3.40.50.720:FF:000084">
    <property type="entry name" value="Short-chain dehydrogenase reductase"/>
    <property type="match status" value="1"/>
</dbReference>
<comment type="similarity">
    <text evidence="1 3">Belongs to the short-chain dehydrogenases/reductases (SDR) family.</text>
</comment>
<dbReference type="NCBIfam" id="NF006114">
    <property type="entry name" value="PRK08263.1"/>
    <property type="match status" value="1"/>
</dbReference>
<gene>
    <name evidence="4" type="ordered locus">AciPR4_3961</name>
</gene>
<dbReference type="PANTHER" id="PTHR43976:SF16">
    <property type="entry name" value="SHORT-CHAIN DEHYDROGENASE_REDUCTASE FAMILY PROTEIN"/>
    <property type="match status" value="1"/>
</dbReference>
<dbReference type="NCBIfam" id="NF004824">
    <property type="entry name" value="PRK06180.1"/>
    <property type="match status" value="1"/>
</dbReference>
<dbReference type="Proteomes" id="UP000006844">
    <property type="component" value="Chromosome"/>
</dbReference>
<dbReference type="SUPFAM" id="SSF51735">
    <property type="entry name" value="NAD(P)-binding Rossmann-fold domains"/>
    <property type="match status" value="1"/>
</dbReference>
<dbReference type="InterPro" id="IPR036291">
    <property type="entry name" value="NAD(P)-bd_dom_sf"/>
</dbReference>
<dbReference type="PRINTS" id="PR00080">
    <property type="entry name" value="SDRFAMILY"/>
</dbReference>